<dbReference type="CDD" id="cd00293">
    <property type="entry name" value="USP-like"/>
    <property type="match status" value="1"/>
</dbReference>
<gene>
    <name evidence="3" type="ORF">ENV52_09260</name>
</gene>
<sequence>MFEKILVPLDGSELAAKILPSVVELAKKFNSQVTLIHVCHTEGFGTGEAAEVAKAVPAEGKKVCETFLSKAGKDLQAQGVNVTWTCVEGVPAREIVGYAHKNKMDLICMTTHGRSEVGWVLGSTAERVVTHSNVPVMLTRVMVFRPPAHLDEEYWVP</sequence>
<feature type="domain" description="UspA" evidence="2">
    <location>
        <begin position="1"/>
        <end position="140"/>
    </location>
</feature>
<dbReference type="InterPro" id="IPR006015">
    <property type="entry name" value="Universal_stress_UspA"/>
</dbReference>
<name>A0A7V6A404_9BACT</name>
<dbReference type="PRINTS" id="PR01438">
    <property type="entry name" value="UNVRSLSTRESS"/>
</dbReference>
<reference evidence="3" key="1">
    <citation type="journal article" date="2020" name="mSystems">
        <title>Genome- and Community-Level Interaction Insights into Carbon Utilization and Element Cycling Functions of Hydrothermarchaeota in Hydrothermal Sediment.</title>
        <authorList>
            <person name="Zhou Z."/>
            <person name="Liu Y."/>
            <person name="Xu W."/>
            <person name="Pan J."/>
            <person name="Luo Z.H."/>
            <person name="Li M."/>
        </authorList>
    </citation>
    <scope>NUCLEOTIDE SEQUENCE [LARGE SCALE GENOMIC DNA]</scope>
    <source>
        <strain evidence="3">SpSt-767</strain>
    </source>
</reference>
<dbReference type="PANTHER" id="PTHR46268">
    <property type="entry name" value="STRESS RESPONSE PROTEIN NHAX"/>
    <property type="match status" value="1"/>
</dbReference>
<proteinExistence type="inferred from homology"/>
<protein>
    <submittedName>
        <fullName evidence="3">Universal stress protein</fullName>
    </submittedName>
</protein>
<dbReference type="Gene3D" id="3.40.50.620">
    <property type="entry name" value="HUPs"/>
    <property type="match status" value="1"/>
</dbReference>
<evidence type="ECO:0000256" key="1">
    <source>
        <dbReference type="ARBA" id="ARBA00008791"/>
    </source>
</evidence>
<dbReference type="Pfam" id="PF00582">
    <property type="entry name" value="Usp"/>
    <property type="match status" value="1"/>
</dbReference>
<dbReference type="InterPro" id="IPR014729">
    <property type="entry name" value="Rossmann-like_a/b/a_fold"/>
</dbReference>
<evidence type="ECO:0000259" key="2">
    <source>
        <dbReference type="Pfam" id="PF00582"/>
    </source>
</evidence>
<accession>A0A7V6A404</accession>
<dbReference type="SUPFAM" id="SSF52402">
    <property type="entry name" value="Adenine nucleotide alpha hydrolases-like"/>
    <property type="match status" value="1"/>
</dbReference>
<dbReference type="PANTHER" id="PTHR46268:SF6">
    <property type="entry name" value="UNIVERSAL STRESS PROTEIN UP12"/>
    <property type="match status" value="1"/>
</dbReference>
<organism evidence="3">
    <name type="scientific">Desulfobacca acetoxidans</name>
    <dbReference type="NCBI Taxonomy" id="60893"/>
    <lineage>
        <taxon>Bacteria</taxon>
        <taxon>Pseudomonadati</taxon>
        <taxon>Thermodesulfobacteriota</taxon>
        <taxon>Desulfobaccia</taxon>
        <taxon>Desulfobaccales</taxon>
        <taxon>Desulfobaccaceae</taxon>
        <taxon>Desulfobacca</taxon>
    </lineage>
</organism>
<comment type="similarity">
    <text evidence="1">Belongs to the universal stress protein A family.</text>
</comment>
<comment type="caution">
    <text evidence="3">The sequence shown here is derived from an EMBL/GenBank/DDBJ whole genome shotgun (WGS) entry which is preliminary data.</text>
</comment>
<evidence type="ECO:0000313" key="3">
    <source>
        <dbReference type="EMBL" id="HHS29872.1"/>
    </source>
</evidence>
<dbReference type="InterPro" id="IPR006016">
    <property type="entry name" value="UspA"/>
</dbReference>
<dbReference type="AlphaFoldDB" id="A0A7V6A404"/>
<dbReference type="EMBL" id="DTGR01000147">
    <property type="protein sequence ID" value="HHS29872.1"/>
    <property type="molecule type" value="Genomic_DNA"/>
</dbReference>